<feature type="signal peptide" evidence="17">
    <location>
        <begin position="1"/>
        <end position="23"/>
    </location>
</feature>
<evidence type="ECO:0000256" key="12">
    <source>
        <dbReference type="ARBA" id="ARBA00023170"/>
    </source>
</evidence>
<dbReference type="InterPro" id="IPR000531">
    <property type="entry name" value="Beta-barrel_TonB"/>
</dbReference>
<keyword evidence="10 16" id="KW-0798">TonB box</keyword>
<sequence length="698" mass="75569">MKFRLSALAGALSLAFSASPVNAQTPQENPPGELDTVTVWSEYAGSFKSDTVQVGTFREASPLDVPQTSNVVTREVLDAQAASTLFGALRNTAGVTRSQLNGSTYDNIAIRGILVENRGNYRLNGSLPIINLIDVPLENKERVEVLKGASSLYYGFVPPSGIVNLVTKRAGKDPVSSLALSANHYGGANVHADVGRRFGEEQQFGARVNLLAGREDIGVDNYSGDRSLGAVAFDWQASDALSFKLDVEHYRKDVSEQAAIKVLAPNADGTITLPAIPDARTNLAGEWQTYDADATNVLFRTDYVLSDDWGLLLEAGHAQTNRDRRFSQFENYNLATGDGTLKIFFSPNQEYENSNYRAESFGHIPGTWVSHDLSFGYTANQRDQNSRSGGSVSVAQNLYDPTEVPEQTAPSAPSHNPSTIEDRGWYLFDRMSFGEKWQLMLGARASRYVSETTSTRYEADDVNPSVAIMYKPVAGVSVYGSYLEGLEESGQAPAHRANAGELLPPALSKQKEIGVKAEVAQGVLLQAAYFDIERPSTTVDASNRFVLNGLAQYRGIELAASGEVTRYLALIGSALFLDAEQQNAANPATFGKVPDNTPERTASLFAEYRLPAVPGLALSGGLYYVGKRPVDNENRAFVDGYTTLSLGARHSTKLNGKRTTFQAVVDNVTNESYWSTAGNGLLGVGAPRTLKLTAKVEF</sequence>
<dbReference type="RefSeq" id="WP_011311227.1">
    <property type="nucleotide sequence ID" value="NC_007404.1"/>
</dbReference>
<gene>
    <name evidence="20" type="ordered locus">Tbd_0715</name>
</gene>
<evidence type="ECO:0000256" key="4">
    <source>
        <dbReference type="ARBA" id="ARBA00022452"/>
    </source>
</evidence>
<keyword evidence="6 14" id="KW-0812">Transmembrane</keyword>
<protein>
    <submittedName>
        <fullName evidence="20">TonB-dependent siderophore receptor</fullName>
    </submittedName>
</protein>
<dbReference type="OrthoDB" id="8732650at2"/>
<evidence type="ECO:0000313" key="20">
    <source>
        <dbReference type="EMBL" id="AAZ96668.1"/>
    </source>
</evidence>
<keyword evidence="7 17" id="KW-0732">Signal</keyword>
<dbReference type="InterPro" id="IPR037066">
    <property type="entry name" value="Plug_dom_sf"/>
</dbReference>
<keyword evidence="9" id="KW-0406">Ion transport</keyword>
<keyword evidence="11 14" id="KW-0472">Membrane</keyword>
<dbReference type="GO" id="GO:0015344">
    <property type="term" value="F:siderophore uptake transmembrane transporter activity"/>
    <property type="evidence" value="ECO:0007669"/>
    <property type="project" value="TreeGrafter"/>
</dbReference>
<dbReference type="Gene3D" id="2.40.170.20">
    <property type="entry name" value="TonB-dependent receptor, beta-barrel domain"/>
    <property type="match status" value="1"/>
</dbReference>
<dbReference type="SUPFAM" id="SSF56935">
    <property type="entry name" value="Porins"/>
    <property type="match status" value="1"/>
</dbReference>
<evidence type="ECO:0000256" key="6">
    <source>
        <dbReference type="ARBA" id="ARBA00022692"/>
    </source>
</evidence>
<dbReference type="GO" id="GO:0015891">
    <property type="term" value="P:siderophore transport"/>
    <property type="evidence" value="ECO:0007669"/>
    <property type="project" value="InterPro"/>
</dbReference>
<dbReference type="CDD" id="cd01347">
    <property type="entry name" value="ligand_gated_channel"/>
    <property type="match status" value="1"/>
</dbReference>
<keyword evidence="8" id="KW-0408">Iron</keyword>
<evidence type="ECO:0000256" key="16">
    <source>
        <dbReference type="RuleBase" id="RU003357"/>
    </source>
</evidence>
<dbReference type="STRING" id="292415.Tbd_0715"/>
<evidence type="ECO:0000256" key="5">
    <source>
        <dbReference type="ARBA" id="ARBA00022496"/>
    </source>
</evidence>
<keyword evidence="4 14" id="KW-1134">Transmembrane beta strand</keyword>
<feature type="domain" description="TonB-dependent receptor-like beta-barrel" evidence="18">
    <location>
        <begin position="278"/>
        <end position="668"/>
    </location>
</feature>
<dbReference type="PANTHER" id="PTHR32552:SF82">
    <property type="entry name" value="FCUA PROTEIN"/>
    <property type="match status" value="1"/>
</dbReference>
<comment type="similarity">
    <text evidence="2 14 16">Belongs to the TonB-dependent receptor family.</text>
</comment>
<evidence type="ECO:0000313" key="21">
    <source>
        <dbReference type="Proteomes" id="UP000008291"/>
    </source>
</evidence>
<dbReference type="InterPro" id="IPR036942">
    <property type="entry name" value="Beta-barrel_TonB_sf"/>
</dbReference>
<organism evidence="20 21">
    <name type="scientific">Thiobacillus denitrificans (strain ATCC 25259 / T1)</name>
    <dbReference type="NCBI Taxonomy" id="292415"/>
    <lineage>
        <taxon>Bacteria</taxon>
        <taxon>Pseudomonadati</taxon>
        <taxon>Pseudomonadota</taxon>
        <taxon>Betaproteobacteria</taxon>
        <taxon>Nitrosomonadales</taxon>
        <taxon>Thiobacillaceae</taxon>
        <taxon>Thiobacillus</taxon>
    </lineage>
</organism>
<dbReference type="AlphaFoldDB" id="Q3SKV4"/>
<keyword evidence="21" id="KW-1185">Reference proteome</keyword>
<evidence type="ECO:0000259" key="19">
    <source>
        <dbReference type="Pfam" id="PF07715"/>
    </source>
</evidence>
<dbReference type="eggNOG" id="COG4773">
    <property type="taxonomic scope" value="Bacteria"/>
</dbReference>
<evidence type="ECO:0000256" key="14">
    <source>
        <dbReference type="PROSITE-ProRule" id="PRU01360"/>
    </source>
</evidence>
<dbReference type="Pfam" id="PF00593">
    <property type="entry name" value="TonB_dep_Rec_b-barrel"/>
    <property type="match status" value="1"/>
</dbReference>
<feature type="domain" description="TonB-dependent receptor plug" evidence="19">
    <location>
        <begin position="63"/>
        <end position="159"/>
    </location>
</feature>
<evidence type="ECO:0000256" key="13">
    <source>
        <dbReference type="ARBA" id="ARBA00023237"/>
    </source>
</evidence>
<dbReference type="Pfam" id="PF07715">
    <property type="entry name" value="Plug"/>
    <property type="match status" value="1"/>
</dbReference>
<dbReference type="PANTHER" id="PTHR32552">
    <property type="entry name" value="FERRICHROME IRON RECEPTOR-RELATED"/>
    <property type="match status" value="1"/>
</dbReference>
<evidence type="ECO:0000256" key="11">
    <source>
        <dbReference type="ARBA" id="ARBA00023136"/>
    </source>
</evidence>
<evidence type="ECO:0000256" key="9">
    <source>
        <dbReference type="ARBA" id="ARBA00023065"/>
    </source>
</evidence>
<evidence type="ECO:0000256" key="15">
    <source>
        <dbReference type="PROSITE-ProRule" id="PRU10144"/>
    </source>
</evidence>
<dbReference type="PROSITE" id="PS52016">
    <property type="entry name" value="TONB_DEPENDENT_REC_3"/>
    <property type="match status" value="1"/>
</dbReference>
<dbReference type="KEGG" id="tbd:Tbd_0715"/>
<keyword evidence="5" id="KW-0410">Iron transport</keyword>
<keyword evidence="12 20" id="KW-0675">Receptor</keyword>
<dbReference type="NCBIfam" id="TIGR01783">
    <property type="entry name" value="TonB-siderophor"/>
    <property type="match status" value="1"/>
</dbReference>
<evidence type="ECO:0000256" key="7">
    <source>
        <dbReference type="ARBA" id="ARBA00022729"/>
    </source>
</evidence>
<evidence type="ECO:0000256" key="10">
    <source>
        <dbReference type="ARBA" id="ARBA00023077"/>
    </source>
</evidence>
<name>Q3SKV4_THIDA</name>
<keyword evidence="13 14" id="KW-0998">Cell outer membrane</keyword>
<dbReference type="InterPro" id="IPR039426">
    <property type="entry name" value="TonB-dep_rcpt-like"/>
</dbReference>
<reference evidence="20 21" key="1">
    <citation type="journal article" date="2006" name="J. Bacteriol.">
        <title>The genome sequence of the obligately chemolithoautotrophic, facultatively anaerobic bacterium Thiobacillus denitrificans.</title>
        <authorList>
            <person name="Beller H.R."/>
            <person name="Chain P.S."/>
            <person name="Letain T.E."/>
            <person name="Chakicherla A."/>
            <person name="Larimer F.W."/>
            <person name="Richardson P.M."/>
            <person name="Coleman M.A."/>
            <person name="Wood A.P."/>
            <person name="Kelly D.P."/>
        </authorList>
    </citation>
    <scope>NUCLEOTIDE SEQUENCE [LARGE SCALE GENOMIC DNA]</scope>
    <source>
        <strain evidence="20 21">ATCC 25259</strain>
    </source>
</reference>
<dbReference type="GO" id="GO:0009279">
    <property type="term" value="C:cell outer membrane"/>
    <property type="evidence" value="ECO:0007669"/>
    <property type="project" value="UniProtKB-SubCell"/>
</dbReference>
<evidence type="ECO:0000256" key="2">
    <source>
        <dbReference type="ARBA" id="ARBA00009810"/>
    </source>
</evidence>
<dbReference type="InterPro" id="IPR012910">
    <property type="entry name" value="Plug_dom"/>
</dbReference>
<dbReference type="Proteomes" id="UP000008291">
    <property type="component" value="Chromosome"/>
</dbReference>
<dbReference type="Gene3D" id="2.170.130.10">
    <property type="entry name" value="TonB-dependent receptor, plug domain"/>
    <property type="match status" value="1"/>
</dbReference>
<evidence type="ECO:0000256" key="17">
    <source>
        <dbReference type="SAM" id="SignalP"/>
    </source>
</evidence>
<keyword evidence="3 14" id="KW-0813">Transport</keyword>
<comment type="subcellular location">
    <subcellularLocation>
        <location evidence="1 14">Cell outer membrane</location>
        <topology evidence="1 14">Multi-pass membrane protein</topology>
    </subcellularLocation>
</comment>
<accession>Q3SKV4</accession>
<feature type="chain" id="PRO_5004228916" evidence="17">
    <location>
        <begin position="24"/>
        <end position="698"/>
    </location>
</feature>
<evidence type="ECO:0000256" key="3">
    <source>
        <dbReference type="ARBA" id="ARBA00022448"/>
    </source>
</evidence>
<dbReference type="InterPro" id="IPR010105">
    <property type="entry name" value="TonB_sidphr_rcpt"/>
</dbReference>
<proteinExistence type="inferred from homology"/>
<dbReference type="GO" id="GO:0038023">
    <property type="term" value="F:signaling receptor activity"/>
    <property type="evidence" value="ECO:0007669"/>
    <property type="project" value="InterPro"/>
</dbReference>
<evidence type="ECO:0000259" key="18">
    <source>
        <dbReference type="Pfam" id="PF00593"/>
    </source>
</evidence>
<dbReference type="PROSITE" id="PS01156">
    <property type="entry name" value="TONB_DEPENDENT_REC_2"/>
    <property type="match status" value="1"/>
</dbReference>
<dbReference type="HOGENOM" id="CLU_008287_22_1_4"/>
<feature type="short sequence motif" description="TonB C-terminal box" evidence="15">
    <location>
        <begin position="681"/>
        <end position="698"/>
    </location>
</feature>
<evidence type="ECO:0000256" key="1">
    <source>
        <dbReference type="ARBA" id="ARBA00004571"/>
    </source>
</evidence>
<evidence type="ECO:0000256" key="8">
    <source>
        <dbReference type="ARBA" id="ARBA00023004"/>
    </source>
</evidence>
<dbReference type="EMBL" id="CP000116">
    <property type="protein sequence ID" value="AAZ96668.1"/>
    <property type="molecule type" value="Genomic_DNA"/>
</dbReference>
<dbReference type="InterPro" id="IPR010917">
    <property type="entry name" value="TonB_rcpt_CS"/>
</dbReference>